<organism evidence="2 3">
    <name type="scientific">Siminovitchia terrae</name>
    <name type="common">Bacillus terrae</name>
    <dbReference type="NCBI Taxonomy" id="1914933"/>
    <lineage>
        <taxon>Bacteria</taxon>
        <taxon>Bacillati</taxon>
        <taxon>Bacillota</taxon>
        <taxon>Bacilli</taxon>
        <taxon>Bacillales</taxon>
        <taxon>Bacillaceae</taxon>
        <taxon>Siminovitchia</taxon>
    </lineage>
</organism>
<dbReference type="Proteomes" id="UP000680670">
    <property type="component" value="Unassembled WGS sequence"/>
</dbReference>
<dbReference type="PANTHER" id="PTHR40047">
    <property type="entry name" value="UPF0703 PROTEIN YCGQ"/>
    <property type="match status" value="1"/>
</dbReference>
<protein>
    <recommendedName>
        <fullName evidence="1">DUF1980 domain-containing protein</fullName>
    </recommendedName>
</protein>
<comment type="caution">
    <text evidence="2">The sequence shown here is derived from an EMBL/GenBank/DDBJ whole genome shotgun (WGS) entry which is preliminary data.</text>
</comment>
<keyword evidence="3" id="KW-1185">Reference proteome</keyword>
<evidence type="ECO:0000313" key="2">
    <source>
        <dbReference type="EMBL" id="GIN94995.1"/>
    </source>
</evidence>
<proteinExistence type="predicted"/>
<evidence type="ECO:0000259" key="1">
    <source>
        <dbReference type="Pfam" id="PF21537"/>
    </source>
</evidence>
<dbReference type="EMBL" id="BORJ01000001">
    <property type="protein sequence ID" value="GIN94995.1"/>
    <property type="molecule type" value="Genomic_DNA"/>
</dbReference>
<gene>
    <name evidence="2" type="ORF">J6TS1_08650</name>
</gene>
<name>A0ABQ4KU45_SIMTE</name>
<dbReference type="Pfam" id="PF21537">
    <property type="entry name" value="DUF1980_C"/>
    <property type="match status" value="1"/>
</dbReference>
<reference evidence="2 3" key="1">
    <citation type="submission" date="2021-03" db="EMBL/GenBank/DDBJ databases">
        <title>Antimicrobial resistance genes in bacteria isolated from Japanese honey, and their potential for conferring macrolide and lincosamide resistance in the American foulbrood pathogen Paenibacillus larvae.</title>
        <authorList>
            <person name="Okamoto M."/>
            <person name="Kumagai M."/>
            <person name="Kanamori H."/>
            <person name="Takamatsu D."/>
        </authorList>
    </citation>
    <scope>NUCLEOTIDE SEQUENCE [LARGE SCALE GENOMIC DNA]</scope>
    <source>
        <strain evidence="2 3">J6TS1</strain>
    </source>
</reference>
<dbReference type="PANTHER" id="PTHR40047:SF1">
    <property type="entry name" value="UPF0703 PROTEIN YCGQ"/>
    <property type="match status" value="1"/>
</dbReference>
<dbReference type="RefSeq" id="WP_373316043.1">
    <property type="nucleotide sequence ID" value="NZ_BORI01000006.1"/>
</dbReference>
<accession>A0ABQ4KU45</accession>
<dbReference type="InterPro" id="IPR048447">
    <property type="entry name" value="DUF1980_C"/>
</dbReference>
<evidence type="ECO:0000313" key="3">
    <source>
        <dbReference type="Proteomes" id="UP000680670"/>
    </source>
</evidence>
<sequence length="68" mass="7975">MTIDVAILDIFYDQQHLFVGKEVEITGFVYKEPEFKENQLVIARFGISCCNADALVYCIFRRWKTPKL</sequence>
<dbReference type="InterPro" id="IPR052955">
    <property type="entry name" value="UPF0703_membrane_permease"/>
</dbReference>
<feature type="domain" description="DUF1980" evidence="1">
    <location>
        <begin position="6"/>
        <end position="63"/>
    </location>
</feature>